<dbReference type="Gene3D" id="1.20.120.520">
    <property type="entry name" value="nmb1532 protein domain like"/>
    <property type="match status" value="1"/>
</dbReference>
<organism evidence="3 4">
    <name type="scientific">Paracoccus liaowanqingii</name>
    <dbReference type="NCBI Taxonomy" id="2560053"/>
    <lineage>
        <taxon>Bacteria</taxon>
        <taxon>Pseudomonadati</taxon>
        <taxon>Pseudomonadota</taxon>
        <taxon>Alphaproteobacteria</taxon>
        <taxon>Rhodobacterales</taxon>
        <taxon>Paracoccaceae</taxon>
        <taxon>Paracoccus</taxon>
    </lineage>
</organism>
<proteinExistence type="predicted"/>
<evidence type="ECO:0000313" key="4">
    <source>
        <dbReference type="Proteomes" id="UP000296374"/>
    </source>
</evidence>
<dbReference type="AlphaFoldDB" id="A0A4Y5SU25"/>
<reference evidence="4" key="1">
    <citation type="submission" date="2019-05" db="EMBL/GenBank/DDBJ databases">
        <title>Tamlana fucoidanivorans sp. nov., isolated from the surface of algae collected from Fujian province in China.</title>
        <authorList>
            <person name="Li J."/>
        </authorList>
    </citation>
    <scope>NUCLEOTIDE SEQUENCE [LARGE SCALE GENOMIC DNA]</scope>
    <source>
        <strain evidence="4">2251</strain>
        <plasmid evidence="4">unnamed2</plasmid>
    </source>
</reference>
<evidence type="ECO:0000256" key="1">
    <source>
        <dbReference type="SAM" id="MobiDB-lite"/>
    </source>
</evidence>
<dbReference type="Pfam" id="PF01814">
    <property type="entry name" value="Hemerythrin"/>
    <property type="match status" value="1"/>
</dbReference>
<sequence>MMPLQFGGGIDWCFQFKAASEKDISMTLRQTIQAASEKAADLITKLSATSNQAIKTRENLFADLSNELSHYVEIEEQHLLPLLRKHAETKDLAADALKGNKDLRAALEKLSGQSKDDDAFLEALADLKKGFQQYVRNERKELLPAILKVLTDEEAADMATGIEDAVEEARKADRDEKREEAAQAKREAEEKERAAAKARARAAKIRKEKRDEKLEELALAKREAEEEKQAAAAKRAAVRTRKAAERAAREVTETVAQVMDEGSTAAEARTHDIAGTLAGRTQKIAADTREAMSVYGDTARKIFGDLQAAKSSPAVSTQVVSEISFAWMDWFGRAARANAQASRQLMRSRSLKDIAEVQKEFATSTMQNWMDRRAAVLRLAQRGSEQGLSPLQAHRSDTA</sequence>
<accession>A0A4Y5SU25</accession>
<dbReference type="EMBL" id="CP040762">
    <property type="protein sequence ID" value="QDA36224.1"/>
    <property type="molecule type" value="Genomic_DNA"/>
</dbReference>
<dbReference type="Proteomes" id="UP000296374">
    <property type="component" value="Plasmid unnamed2"/>
</dbReference>
<feature type="region of interest" description="Disordered" evidence="1">
    <location>
        <begin position="169"/>
        <end position="195"/>
    </location>
</feature>
<dbReference type="KEGG" id="plia:E4191_19075"/>
<dbReference type="InterPro" id="IPR012312">
    <property type="entry name" value="Hemerythrin-like"/>
</dbReference>
<dbReference type="PANTHER" id="PTHR35585">
    <property type="entry name" value="HHE DOMAIN PROTEIN (AFU_ORTHOLOGUE AFUA_4G00730)"/>
    <property type="match status" value="1"/>
</dbReference>
<name>A0A4Y5SU25_9RHOB</name>
<evidence type="ECO:0000259" key="2">
    <source>
        <dbReference type="Pfam" id="PF01814"/>
    </source>
</evidence>
<dbReference type="PANTHER" id="PTHR35585:SF1">
    <property type="entry name" value="HHE DOMAIN PROTEIN (AFU_ORTHOLOGUE AFUA_4G00730)"/>
    <property type="match status" value="1"/>
</dbReference>
<keyword evidence="3" id="KW-0614">Plasmid</keyword>
<feature type="domain" description="Hemerythrin-like" evidence="2">
    <location>
        <begin position="40"/>
        <end position="146"/>
    </location>
</feature>
<evidence type="ECO:0000313" key="3">
    <source>
        <dbReference type="EMBL" id="QDA36224.1"/>
    </source>
</evidence>
<gene>
    <name evidence="3" type="ORF">E4191_19075</name>
</gene>
<geneLocation type="plasmid" evidence="3 4">
    <name>unnamed2</name>
</geneLocation>
<protein>
    <recommendedName>
        <fullName evidence="2">Hemerythrin-like domain-containing protein</fullName>
    </recommendedName>
</protein>